<dbReference type="Pfam" id="PF19029">
    <property type="entry name" value="DUF883_C"/>
    <property type="match status" value="1"/>
</dbReference>
<reference evidence="11 12" key="1">
    <citation type="submission" date="2016-04" db="EMBL/GenBank/DDBJ databases">
        <authorList>
            <consortium name="Pathogen Informatics"/>
        </authorList>
    </citation>
    <scope>NUCLEOTIDE SEQUENCE [LARGE SCALE GENOMIC DNA]</scope>
    <source>
        <strain evidence="11 12">H044680328</strain>
    </source>
</reference>
<keyword evidence="3" id="KW-1003">Cell membrane</keyword>
<dbReference type="Pfam" id="PF05957">
    <property type="entry name" value="DUF883"/>
    <property type="match status" value="1"/>
</dbReference>
<dbReference type="OrthoDB" id="9181874at2"/>
<evidence type="ECO:0000256" key="1">
    <source>
        <dbReference type="ARBA" id="ARBA00004377"/>
    </source>
</evidence>
<keyword evidence="6 8" id="KW-1133">Transmembrane helix</keyword>
<dbReference type="STRING" id="123899.SAMEA3906487_02157"/>
<evidence type="ECO:0000259" key="9">
    <source>
        <dbReference type="Pfam" id="PF05957"/>
    </source>
</evidence>
<gene>
    <name evidence="11" type="ORF">SAMEA3906487_02157</name>
</gene>
<keyword evidence="4" id="KW-0997">Cell inner membrane</keyword>
<feature type="transmembrane region" description="Helical" evidence="8">
    <location>
        <begin position="84"/>
        <end position="102"/>
    </location>
</feature>
<evidence type="ECO:0000259" key="10">
    <source>
        <dbReference type="Pfam" id="PF19029"/>
    </source>
</evidence>
<dbReference type="InterPro" id="IPR010279">
    <property type="entry name" value="YqjD/ElaB"/>
</dbReference>
<name>A0A157Q438_9BORD</name>
<evidence type="ECO:0000256" key="6">
    <source>
        <dbReference type="ARBA" id="ARBA00022989"/>
    </source>
</evidence>
<feature type="domain" description="DUF883" evidence="9">
    <location>
        <begin position="12"/>
        <end position="64"/>
    </location>
</feature>
<keyword evidence="12" id="KW-1185">Reference proteome</keyword>
<evidence type="ECO:0000256" key="3">
    <source>
        <dbReference type="ARBA" id="ARBA00022475"/>
    </source>
</evidence>
<dbReference type="PANTHER" id="PTHR35893">
    <property type="entry name" value="INNER MEMBRANE PROTEIN-RELATED"/>
    <property type="match status" value="1"/>
</dbReference>
<dbReference type="PANTHER" id="PTHR35893:SF3">
    <property type="entry name" value="INNER MEMBRANE PROTEIN"/>
    <property type="match status" value="1"/>
</dbReference>
<evidence type="ECO:0000256" key="2">
    <source>
        <dbReference type="ARBA" id="ARBA00010423"/>
    </source>
</evidence>
<organism evidence="11 12">
    <name type="scientific">Bordetella trematum</name>
    <dbReference type="NCBI Taxonomy" id="123899"/>
    <lineage>
        <taxon>Bacteria</taxon>
        <taxon>Pseudomonadati</taxon>
        <taxon>Pseudomonadota</taxon>
        <taxon>Betaproteobacteria</taxon>
        <taxon>Burkholderiales</taxon>
        <taxon>Alcaligenaceae</taxon>
        <taxon>Bordetella</taxon>
    </lineage>
</organism>
<comment type="similarity">
    <text evidence="2">Belongs to the ElaB/YgaM/YqjD family.</text>
</comment>
<evidence type="ECO:0000256" key="8">
    <source>
        <dbReference type="SAM" id="Phobius"/>
    </source>
</evidence>
<dbReference type="PATRIC" id="fig|123899.6.peg.2145"/>
<dbReference type="GeneID" id="56590569"/>
<dbReference type="InterPro" id="IPR043604">
    <property type="entry name" value="DUF883_N"/>
</dbReference>
<evidence type="ECO:0000313" key="11">
    <source>
        <dbReference type="EMBL" id="SAI70308.1"/>
    </source>
</evidence>
<proteinExistence type="inferred from homology"/>
<keyword evidence="7 8" id="KW-0472">Membrane</keyword>
<dbReference type="KEGG" id="btrm:SAMEA390648702157"/>
<dbReference type="EMBL" id="LT546645">
    <property type="protein sequence ID" value="SAI70308.1"/>
    <property type="molecule type" value="Genomic_DNA"/>
</dbReference>
<feature type="domain" description="DUF883" evidence="10">
    <location>
        <begin position="76"/>
        <end position="105"/>
    </location>
</feature>
<dbReference type="GO" id="GO:0043022">
    <property type="term" value="F:ribosome binding"/>
    <property type="evidence" value="ECO:0007669"/>
    <property type="project" value="InterPro"/>
</dbReference>
<dbReference type="RefSeq" id="WP_033535398.1">
    <property type="nucleotide sequence ID" value="NZ_CP016340.1"/>
</dbReference>
<evidence type="ECO:0000313" key="12">
    <source>
        <dbReference type="Proteomes" id="UP000076825"/>
    </source>
</evidence>
<keyword evidence="5 8" id="KW-0812">Transmembrane</keyword>
<dbReference type="eggNOG" id="COG4575">
    <property type="taxonomic scope" value="Bacteria"/>
</dbReference>
<comment type="subcellular location">
    <subcellularLocation>
        <location evidence="1">Cell inner membrane</location>
        <topology evidence="1">Single-pass membrane protein</topology>
    </subcellularLocation>
</comment>
<dbReference type="Proteomes" id="UP000076825">
    <property type="component" value="Chromosome 1"/>
</dbReference>
<sequence length="105" mass="11373">MPAKKSEDISKDKLIDSVKSSLNDAEALLREAASSSGEAASELRERALASLKRTREALYDAQDAVLEHGRRAARATDDYVHDNPWQAIGIAGVTGLLLGLLISRR</sequence>
<dbReference type="InterPro" id="IPR043605">
    <property type="entry name" value="DUF883_C"/>
</dbReference>
<dbReference type="AlphaFoldDB" id="A0A157Q438"/>
<dbReference type="GO" id="GO:0005886">
    <property type="term" value="C:plasma membrane"/>
    <property type="evidence" value="ECO:0007669"/>
    <property type="project" value="UniProtKB-SubCell"/>
</dbReference>
<protein>
    <submittedName>
        <fullName evidence="11">Membrane protein</fullName>
    </submittedName>
</protein>
<accession>A0A157Q438</accession>
<evidence type="ECO:0000256" key="5">
    <source>
        <dbReference type="ARBA" id="ARBA00022692"/>
    </source>
</evidence>
<evidence type="ECO:0000256" key="4">
    <source>
        <dbReference type="ARBA" id="ARBA00022519"/>
    </source>
</evidence>
<evidence type="ECO:0000256" key="7">
    <source>
        <dbReference type="ARBA" id="ARBA00023136"/>
    </source>
</evidence>